<dbReference type="Gene3D" id="3.40.50.1820">
    <property type="entry name" value="alpha/beta hydrolase"/>
    <property type="match status" value="1"/>
</dbReference>
<dbReference type="InterPro" id="IPR029058">
    <property type="entry name" value="AB_hydrolase_fold"/>
</dbReference>
<dbReference type="PANTHER" id="PTHR48098:SF1">
    <property type="entry name" value="DIACYLGLYCEROL ACYLTRANSFERASE_MYCOLYLTRANSFERASE AG85A"/>
    <property type="match status" value="1"/>
</dbReference>
<dbReference type="InterPro" id="IPR050583">
    <property type="entry name" value="Mycobacterial_A85_antigen"/>
</dbReference>
<accession>A0ABZ1YHV7</accession>
<dbReference type="Pfam" id="PF00756">
    <property type="entry name" value="Esterase"/>
    <property type="match status" value="1"/>
</dbReference>
<sequence length="306" mass="32272">MVSTDGSRITGIQVRDDRHLTLTVYSGAMGRELSVEVQRPADVGVPRPTLYLLAGVDGGVDGATWGSKTDVMGFFGDKNVNVVQPLGGAYSYYADWRAPDPVLGVNKWQTYLTRELPPLIDAALGTNGRNAIAGISTSGTSVLSLAISSPGLYRSVGAFSGCAQISDPVGQAFVGLSVRKGGGDPANMYGLPQDPMWAAHDPYVNAEGLRGLNLYLSAGSGLPGPYDNPTDPHTQSWAEGGLPLQVTMGGAIEGSTAWCTSNLRSRLNQLGIPATYDLEPAGTHSWGYWERALKDSWPVLASELGT</sequence>
<gene>
    <name evidence="1" type="ORF">OG563_25520</name>
</gene>
<dbReference type="InterPro" id="IPR000801">
    <property type="entry name" value="Esterase-like"/>
</dbReference>
<dbReference type="PANTHER" id="PTHR48098">
    <property type="entry name" value="ENTEROCHELIN ESTERASE-RELATED"/>
    <property type="match status" value="1"/>
</dbReference>
<dbReference type="EMBL" id="CP109441">
    <property type="protein sequence ID" value="WUV42618.1"/>
    <property type="molecule type" value="Genomic_DNA"/>
</dbReference>
<dbReference type="SUPFAM" id="SSF53474">
    <property type="entry name" value="alpha/beta-Hydrolases"/>
    <property type="match status" value="1"/>
</dbReference>
<proteinExistence type="predicted"/>
<protein>
    <submittedName>
        <fullName evidence="1">Esterase family protein</fullName>
    </submittedName>
</protein>
<name>A0ABZ1YHV7_9NOCA</name>
<dbReference type="RefSeq" id="WP_327095907.1">
    <property type="nucleotide sequence ID" value="NZ_CP109149.1"/>
</dbReference>
<reference evidence="1" key="1">
    <citation type="submission" date="2022-10" db="EMBL/GenBank/DDBJ databases">
        <title>The complete genomes of actinobacterial strains from the NBC collection.</title>
        <authorList>
            <person name="Joergensen T.S."/>
            <person name="Alvarez Arevalo M."/>
            <person name="Sterndorff E.B."/>
            <person name="Faurdal D."/>
            <person name="Vuksanovic O."/>
            <person name="Mourched A.-S."/>
            <person name="Charusanti P."/>
            <person name="Shaw S."/>
            <person name="Blin K."/>
            <person name="Weber T."/>
        </authorList>
    </citation>
    <scope>NUCLEOTIDE SEQUENCE</scope>
    <source>
        <strain evidence="1">NBC_01482</strain>
    </source>
</reference>
<evidence type="ECO:0000313" key="1">
    <source>
        <dbReference type="EMBL" id="WUV42618.1"/>
    </source>
</evidence>
<organism evidence="1 2">
    <name type="scientific">Nocardia vinacea</name>
    <dbReference type="NCBI Taxonomy" id="96468"/>
    <lineage>
        <taxon>Bacteria</taxon>
        <taxon>Bacillati</taxon>
        <taxon>Actinomycetota</taxon>
        <taxon>Actinomycetes</taxon>
        <taxon>Mycobacteriales</taxon>
        <taxon>Nocardiaceae</taxon>
        <taxon>Nocardia</taxon>
    </lineage>
</organism>
<evidence type="ECO:0000313" key="2">
    <source>
        <dbReference type="Proteomes" id="UP001432062"/>
    </source>
</evidence>
<keyword evidence="2" id="KW-1185">Reference proteome</keyword>
<dbReference type="Proteomes" id="UP001432062">
    <property type="component" value="Chromosome"/>
</dbReference>